<dbReference type="PANTHER" id="PTHR33741">
    <property type="entry name" value="TRANSMEMBRANE PROTEIN DDB_G0269096-RELATED"/>
    <property type="match status" value="1"/>
</dbReference>
<evidence type="ECO:0000259" key="2">
    <source>
        <dbReference type="Pfam" id="PF04982"/>
    </source>
</evidence>
<dbReference type="InterPro" id="IPR007065">
    <property type="entry name" value="HPP"/>
</dbReference>
<dbReference type="PANTHER" id="PTHR33741:SF5">
    <property type="entry name" value="TRANSMEMBRANE PROTEIN DDB_G0269096-RELATED"/>
    <property type="match status" value="1"/>
</dbReference>
<dbReference type="EMBL" id="CP064781">
    <property type="protein sequence ID" value="QRJ64321.1"/>
    <property type="molecule type" value="Genomic_DNA"/>
</dbReference>
<feature type="transmembrane region" description="Helical" evidence="1">
    <location>
        <begin position="116"/>
        <end position="134"/>
    </location>
</feature>
<keyword evidence="1" id="KW-1133">Transmembrane helix</keyword>
<keyword evidence="1" id="KW-0472">Membrane</keyword>
<proteinExistence type="predicted"/>
<evidence type="ECO:0000313" key="4">
    <source>
        <dbReference type="Proteomes" id="UP000663444"/>
    </source>
</evidence>
<feature type="transmembrane region" description="Helical" evidence="1">
    <location>
        <begin position="41"/>
        <end position="58"/>
    </location>
</feature>
<organism evidence="3 4">
    <name type="scientific">Azospira restricta</name>
    <dbReference type="NCBI Taxonomy" id="404405"/>
    <lineage>
        <taxon>Bacteria</taxon>
        <taxon>Pseudomonadati</taxon>
        <taxon>Pseudomonadota</taxon>
        <taxon>Betaproteobacteria</taxon>
        <taxon>Rhodocyclales</taxon>
        <taxon>Rhodocyclaceae</taxon>
        <taxon>Azospira</taxon>
    </lineage>
</organism>
<accession>A0A974SPX2</accession>
<keyword evidence="1" id="KW-0812">Transmembrane</keyword>
<dbReference type="Pfam" id="PF04982">
    <property type="entry name" value="TM_HPP"/>
    <property type="match status" value="1"/>
</dbReference>
<dbReference type="InterPro" id="IPR058581">
    <property type="entry name" value="TM_HPP"/>
</dbReference>
<dbReference type="AlphaFoldDB" id="A0A974SPX2"/>
<feature type="domain" description="HPP transmembrane region" evidence="2">
    <location>
        <begin position="35"/>
        <end position="191"/>
    </location>
</feature>
<protein>
    <submittedName>
        <fullName evidence="3">HPP family protein</fullName>
    </submittedName>
</protein>
<dbReference type="Proteomes" id="UP000663444">
    <property type="component" value="Chromosome"/>
</dbReference>
<dbReference type="KEGG" id="ares:IWH25_02925"/>
<evidence type="ECO:0000313" key="3">
    <source>
        <dbReference type="EMBL" id="QRJ64321.1"/>
    </source>
</evidence>
<keyword evidence="4" id="KW-1185">Reference proteome</keyword>
<feature type="transmembrane region" description="Helical" evidence="1">
    <location>
        <begin position="163"/>
        <end position="186"/>
    </location>
</feature>
<feature type="transmembrane region" description="Helical" evidence="1">
    <location>
        <begin position="90"/>
        <end position="109"/>
    </location>
</feature>
<reference evidence="3" key="1">
    <citation type="submission" date="2020-11" db="EMBL/GenBank/DDBJ databases">
        <title>Azospira restricta DSM 18626 genome sequence.</title>
        <authorList>
            <person name="Moe W.M."/>
        </authorList>
    </citation>
    <scope>NUCLEOTIDE SEQUENCE</scope>
    <source>
        <strain evidence="3">DSM 18626</strain>
    </source>
</reference>
<name>A0A974SPX2_9RHOO</name>
<gene>
    <name evidence="3" type="ORF">IWH25_02925</name>
</gene>
<evidence type="ECO:0000256" key="1">
    <source>
        <dbReference type="SAM" id="Phobius"/>
    </source>
</evidence>
<feature type="transmembrane region" description="Helical" evidence="1">
    <location>
        <begin position="65"/>
        <end position="84"/>
    </location>
</feature>
<sequence length="326" mass="34512">MFDPRPSSQESGVKHPHPDRRVKAGNFLGVPAAVPHLSEQWTAALGALLGMAIALLATHALLGRSAAIFVVPSLGAAAVLVFAAPHSVFAQPWAVLAGNLLSALVGVACQRLLPEATLAAAAAVALAIAAMHAARCLHPPGGATALAAVIGGPEIHQLGFAYAIYPVGVNCLLLIAAGIAFNYPFAWRRYPASLMRYVHVDAAPGAGDTVPDATHVRRALARLNVVVDVGPEELQEVIEQSLALAREERGGPPPAFAVGRCYGSRRPGRHWSVRQIVERHAGARPEHDVLVYRIVDGKGRHRLGSCTQAEFARWAGRELRPRQAAR</sequence>